<keyword evidence="1" id="KW-0805">Transcription regulation</keyword>
<organism evidence="6 7">
    <name type="scientific">Nocardia higoensis</name>
    <dbReference type="NCBI Taxonomy" id="228599"/>
    <lineage>
        <taxon>Bacteria</taxon>
        <taxon>Bacillati</taxon>
        <taxon>Actinomycetota</taxon>
        <taxon>Actinomycetes</taxon>
        <taxon>Mycobacteriales</taxon>
        <taxon>Nocardiaceae</taxon>
        <taxon>Nocardia</taxon>
    </lineage>
</organism>
<evidence type="ECO:0000259" key="5">
    <source>
        <dbReference type="PROSITE" id="PS51078"/>
    </source>
</evidence>
<sequence length="239" mass="25507">MTAVADRSQTVMGRVLLLLEPFRERDGLTLTELAERAGFPRSSAHRMLSQLVDVGWLRRNGTSYHLGPKMVELGSEARAHDRIYRAAAPLMYRLHKRTGMAVRLIVLEGDELLVLEQIGGRWAAAALRTRPGQRRRAQGAVEGAALLAVRAGRGPVLRECVVPGGSGGQVRCLTVGFEAGRDEIAALSLSGPAGRKLDGAVRDLASAVDSLASELARGAGRDIASRRRCAPAVVGSVSD</sequence>
<dbReference type="InterPro" id="IPR036388">
    <property type="entry name" value="WH-like_DNA-bd_sf"/>
</dbReference>
<evidence type="ECO:0000259" key="4">
    <source>
        <dbReference type="PROSITE" id="PS51077"/>
    </source>
</evidence>
<dbReference type="InterPro" id="IPR014757">
    <property type="entry name" value="Tscrpt_reg_IclR_C"/>
</dbReference>
<evidence type="ECO:0000256" key="2">
    <source>
        <dbReference type="ARBA" id="ARBA00023125"/>
    </source>
</evidence>
<dbReference type="PROSITE" id="PS51078">
    <property type="entry name" value="ICLR_ED"/>
    <property type="match status" value="1"/>
</dbReference>
<dbReference type="SUPFAM" id="SSF46785">
    <property type="entry name" value="Winged helix' DNA-binding domain"/>
    <property type="match status" value="1"/>
</dbReference>
<feature type="domain" description="HTH iclR-type" evidence="4">
    <location>
        <begin position="9"/>
        <end position="68"/>
    </location>
</feature>
<dbReference type="Gene3D" id="3.30.450.40">
    <property type="match status" value="1"/>
</dbReference>
<keyword evidence="3" id="KW-0804">Transcription</keyword>
<proteinExistence type="predicted"/>
<keyword evidence="2" id="KW-0238">DNA-binding</keyword>
<evidence type="ECO:0000313" key="6">
    <source>
        <dbReference type="EMBL" id="MBF6354994.1"/>
    </source>
</evidence>
<protein>
    <submittedName>
        <fullName evidence="6">Helix-turn-helix domain-containing protein</fullName>
    </submittedName>
</protein>
<dbReference type="Proteomes" id="UP000707731">
    <property type="component" value="Unassembled WGS sequence"/>
</dbReference>
<evidence type="ECO:0000256" key="3">
    <source>
        <dbReference type="ARBA" id="ARBA00023163"/>
    </source>
</evidence>
<comment type="caution">
    <text evidence="6">The sequence shown here is derived from an EMBL/GenBank/DDBJ whole genome shotgun (WGS) entry which is preliminary data.</text>
</comment>
<dbReference type="SUPFAM" id="SSF55781">
    <property type="entry name" value="GAF domain-like"/>
    <property type="match status" value="1"/>
</dbReference>
<dbReference type="InterPro" id="IPR050707">
    <property type="entry name" value="HTH_MetabolicPath_Reg"/>
</dbReference>
<reference evidence="6 7" key="1">
    <citation type="submission" date="2020-10" db="EMBL/GenBank/DDBJ databases">
        <title>Identification of Nocardia species via Next-generation sequencing and recognition of intraspecies genetic diversity.</title>
        <authorList>
            <person name="Li P."/>
            <person name="Li P."/>
            <person name="Lu B."/>
        </authorList>
    </citation>
    <scope>NUCLEOTIDE SEQUENCE [LARGE SCALE GENOMIC DNA]</scope>
    <source>
        <strain evidence="6 7">BJ06-0143</strain>
    </source>
</reference>
<dbReference type="InterPro" id="IPR029016">
    <property type="entry name" value="GAF-like_dom_sf"/>
</dbReference>
<dbReference type="InterPro" id="IPR005471">
    <property type="entry name" value="Tscrpt_reg_IclR_N"/>
</dbReference>
<dbReference type="PROSITE" id="PS51077">
    <property type="entry name" value="HTH_ICLR"/>
    <property type="match status" value="1"/>
</dbReference>
<dbReference type="Pfam" id="PF09339">
    <property type="entry name" value="HTH_IclR"/>
    <property type="match status" value="1"/>
</dbReference>
<evidence type="ECO:0000313" key="7">
    <source>
        <dbReference type="Proteomes" id="UP000707731"/>
    </source>
</evidence>
<dbReference type="Gene3D" id="1.10.10.10">
    <property type="entry name" value="Winged helix-like DNA-binding domain superfamily/Winged helix DNA-binding domain"/>
    <property type="match status" value="1"/>
</dbReference>
<dbReference type="EMBL" id="JADLQN010000001">
    <property type="protein sequence ID" value="MBF6354994.1"/>
    <property type="molecule type" value="Genomic_DNA"/>
</dbReference>
<dbReference type="PANTHER" id="PTHR30136">
    <property type="entry name" value="HELIX-TURN-HELIX TRANSCRIPTIONAL REGULATOR, ICLR FAMILY"/>
    <property type="match status" value="1"/>
</dbReference>
<evidence type="ECO:0000256" key="1">
    <source>
        <dbReference type="ARBA" id="ARBA00023015"/>
    </source>
</evidence>
<feature type="domain" description="IclR-ED" evidence="5">
    <location>
        <begin position="69"/>
        <end position="239"/>
    </location>
</feature>
<dbReference type="SMART" id="SM00346">
    <property type="entry name" value="HTH_ICLR"/>
    <property type="match status" value="1"/>
</dbReference>
<gene>
    <name evidence="6" type="ORF">IU449_10630</name>
</gene>
<keyword evidence="7" id="KW-1185">Reference proteome</keyword>
<dbReference type="InterPro" id="IPR036390">
    <property type="entry name" value="WH_DNA-bd_sf"/>
</dbReference>
<accession>A0ABS0D954</accession>
<dbReference type="PANTHER" id="PTHR30136:SF24">
    <property type="entry name" value="HTH-TYPE TRANSCRIPTIONAL REPRESSOR ALLR"/>
    <property type="match status" value="1"/>
</dbReference>
<name>A0ABS0D954_9NOCA</name>